<dbReference type="EMBL" id="JAINDJ010000006">
    <property type="protein sequence ID" value="KAG9444790.1"/>
    <property type="molecule type" value="Genomic_DNA"/>
</dbReference>
<dbReference type="InterPro" id="IPR016123">
    <property type="entry name" value="Mog1/PsbP_a/b/a-sand"/>
</dbReference>
<dbReference type="SUPFAM" id="SSF55724">
    <property type="entry name" value="Mog1p/PsbP-like"/>
    <property type="match status" value="1"/>
</dbReference>
<dbReference type="NCBIfam" id="NF040946">
    <property type="entry name" value="PSII_PsbP"/>
    <property type="match status" value="1"/>
</dbReference>
<dbReference type="PANTHER" id="PTHR31407:SF16">
    <property type="entry name" value="PSBP DOMAIN-CONTAINING PROTEIN 7, CHLOROPLASTIC"/>
    <property type="match status" value="1"/>
</dbReference>
<dbReference type="GO" id="GO:0015979">
    <property type="term" value="P:photosynthesis"/>
    <property type="evidence" value="ECO:0007669"/>
    <property type="project" value="InterPro"/>
</dbReference>
<evidence type="ECO:0000259" key="2">
    <source>
        <dbReference type="Pfam" id="PF01789"/>
    </source>
</evidence>
<evidence type="ECO:0000313" key="4">
    <source>
        <dbReference type="Proteomes" id="UP000825729"/>
    </source>
</evidence>
<feature type="domain" description="PsbP C-terminal" evidence="2">
    <location>
        <begin position="99"/>
        <end position="286"/>
    </location>
</feature>
<dbReference type="Proteomes" id="UP000825729">
    <property type="component" value="Unassembled WGS sequence"/>
</dbReference>
<organism evidence="3 4">
    <name type="scientific">Aristolochia fimbriata</name>
    <name type="common">White veined hardy Dutchman's pipe vine</name>
    <dbReference type="NCBI Taxonomy" id="158543"/>
    <lineage>
        <taxon>Eukaryota</taxon>
        <taxon>Viridiplantae</taxon>
        <taxon>Streptophyta</taxon>
        <taxon>Embryophyta</taxon>
        <taxon>Tracheophyta</taxon>
        <taxon>Spermatophyta</taxon>
        <taxon>Magnoliopsida</taxon>
        <taxon>Magnoliidae</taxon>
        <taxon>Piperales</taxon>
        <taxon>Aristolochiaceae</taxon>
        <taxon>Aristolochia</taxon>
    </lineage>
</organism>
<feature type="region of interest" description="Disordered" evidence="1">
    <location>
        <begin position="135"/>
        <end position="158"/>
    </location>
</feature>
<dbReference type="Pfam" id="PF01789">
    <property type="entry name" value="PsbP"/>
    <property type="match status" value="1"/>
</dbReference>
<evidence type="ECO:0000313" key="3">
    <source>
        <dbReference type="EMBL" id="KAG9444790.1"/>
    </source>
</evidence>
<comment type="caution">
    <text evidence="3">The sequence shown here is derived from an EMBL/GenBank/DDBJ whole genome shotgun (WGS) entry which is preliminary data.</text>
</comment>
<dbReference type="GO" id="GO:0019898">
    <property type="term" value="C:extrinsic component of membrane"/>
    <property type="evidence" value="ECO:0007669"/>
    <property type="project" value="InterPro"/>
</dbReference>
<dbReference type="AlphaFoldDB" id="A0AAV7E9I3"/>
<keyword evidence="4" id="KW-1185">Reference proteome</keyword>
<reference evidence="3 4" key="1">
    <citation type="submission" date="2021-07" db="EMBL/GenBank/DDBJ databases">
        <title>The Aristolochia fimbriata genome: insights into angiosperm evolution, floral development and chemical biosynthesis.</title>
        <authorList>
            <person name="Jiao Y."/>
        </authorList>
    </citation>
    <scope>NUCLEOTIDE SEQUENCE [LARGE SCALE GENOMIC DNA]</scope>
    <source>
        <strain evidence="3">IBCAS-2021</strain>
        <tissue evidence="3">Leaf</tissue>
    </source>
</reference>
<name>A0AAV7E9I3_ARIFI</name>
<dbReference type="PANTHER" id="PTHR31407">
    <property type="match status" value="1"/>
</dbReference>
<evidence type="ECO:0000256" key="1">
    <source>
        <dbReference type="SAM" id="MobiDB-lite"/>
    </source>
</evidence>
<dbReference type="InterPro" id="IPR002683">
    <property type="entry name" value="PsbP_C"/>
</dbReference>
<accession>A0AAV7E9I3</accession>
<dbReference type="GO" id="GO:0005509">
    <property type="term" value="F:calcium ion binding"/>
    <property type="evidence" value="ECO:0007669"/>
    <property type="project" value="InterPro"/>
</dbReference>
<sequence>MALLSCSHSPHYTRAASITQFSSEQKEAPSEVATQFGKPPSEQFAPLAAVFRRRLLAGVGSASLVAVGANFAGVTSFLLGLSPATGRSYKLDVLYPIQGYSRCLETNEGFEFIYPSDWVGDQRLLYREAKKAELQRSLDPPPLNDSTSDPRRTRNFSEPVVAFGPPGTTGELNVSVIISPVPLDFSIEAFGGPKEVGEAVVRTITGSVRRPEVSGFLIDSTIREDPSKEVKYYRLEFKVESPSFRRHNVAVFTARGGRLLTLNSQAPETAWPEVKEQFYTIADSFRLTL</sequence>
<proteinExistence type="predicted"/>
<protein>
    <recommendedName>
        <fullName evidence="2">PsbP C-terminal domain-containing protein</fullName>
    </recommendedName>
</protein>
<dbReference type="GO" id="GO:0009654">
    <property type="term" value="C:photosystem II oxygen evolving complex"/>
    <property type="evidence" value="ECO:0007669"/>
    <property type="project" value="InterPro"/>
</dbReference>
<gene>
    <name evidence="3" type="ORF">H6P81_016130</name>
</gene>
<dbReference type="Gene3D" id="3.40.1000.10">
    <property type="entry name" value="Mog1/PsbP, alpha/beta/alpha sandwich"/>
    <property type="match status" value="1"/>
</dbReference>